<evidence type="ECO:0008006" key="6">
    <source>
        <dbReference type="Google" id="ProtNLM"/>
    </source>
</evidence>
<accession>A0A9Q1KG95</accession>
<dbReference type="InterPro" id="IPR001360">
    <property type="entry name" value="Glyco_hydro_1"/>
</dbReference>
<evidence type="ECO:0000256" key="1">
    <source>
        <dbReference type="ARBA" id="ARBA00010838"/>
    </source>
</evidence>
<dbReference type="PROSITE" id="PS00572">
    <property type="entry name" value="GLYCOSYL_HYDROL_F1_1"/>
    <property type="match status" value="1"/>
</dbReference>
<feature type="active site" description="Nucleophile" evidence="2">
    <location>
        <position position="139"/>
    </location>
</feature>
<dbReference type="GO" id="GO:0008422">
    <property type="term" value="F:beta-glucosidase activity"/>
    <property type="evidence" value="ECO:0007669"/>
    <property type="project" value="TreeGrafter"/>
</dbReference>
<evidence type="ECO:0000256" key="3">
    <source>
        <dbReference type="RuleBase" id="RU003690"/>
    </source>
</evidence>
<dbReference type="AlphaFoldDB" id="A0A9Q1KG95"/>
<protein>
    <recommendedName>
        <fullName evidence="6">Beta-glucosidase</fullName>
    </recommendedName>
</protein>
<dbReference type="PRINTS" id="PR00131">
    <property type="entry name" value="GLHYDRLASE1"/>
</dbReference>
<evidence type="ECO:0000256" key="2">
    <source>
        <dbReference type="PROSITE-ProRule" id="PRU10055"/>
    </source>
</evidence>
<dbReference type="InterPro" id="IPR018120">
    <property type="entry name" value="Glyco_hydro_1_AS"/>
</dbReference>
<comment type="caution">
    <text evidence="4">The sequence shown here is derived from an EMBL/GenBank/DDBJ whole genome shotgun (WGS) entry which is preliminary data.</text>
</comment>
<reference evidence="4" key="1">
    <citation type="submission" date="2022-04" db="EMBL/GenBank/DDBJ databases">
        <title>Carnegiea gigantea Genome sequencing and assembly v2.</title>
        <authorList>
            <person name="Copetti D."/>
            <person name="Sanderson M.J."/>
            <person name="Burquez A."/>
            <person name="Wojciechowski M.F."/>
        </authorList>
    </citation>
    <scope>NUCLEOTIDE SEQUENCE</scope>
    <source>
        <strain evidence="4">SGP5-SGP5p</strain>
        <tissue evidence="4">Aerial part</tissue>
    </source>
</reference>
<name>A0A9Q1KG95_9CARY</name>
<gene>
    <name evidence="4" type="ORF">Cgig2_011216</name>
</gene>
<dbReference type="Pfam" id="PF00232">
    <property type="entry name" value="Glyco_hydro_1"/>
    <property type="match status" value="1"/>
</dbReference>
<keyword evidence="5" id="KW-1185">Reference proteome</keyword>
<comment type="similarity">
    <text evidence="1 3">Belongs to the glycosyl hydrolase 1 family.</text>
</comment>
<dbReference type="InterPro" id="IPR017853">
    <property type="entry name" value="GH"/>
</dbReference>
<organism evidence="4 5">
    <name type="scientific">Carnegiea gigantea</name>
    <dbReference type="NCBI Taxonomy" id="171969"/>
    <lineage>
        <taxon>Eukaryota</taxon>
        <taxon>Viridiplantae</taxon>
        <taxon>Streptophyta</taxon>
        <taxon>Embryophyta</taxon>
        <taxon>Tracheophyta</taxon>
        <taxon>Spermatophyta</taxon>
        <taxon>Magnoliopsida</taxon>
        <taxon>eudicotyledons</taxon>
        <taxon>Gunneridae</taxon>
        <taxon>Pentapetalae</taxon>
        <taxon>Caryophyllales</taxon>
        <taxon>Cactineae</taxon>
        <taxon>Cactaceae</taxon>
        <taxon>Cactoideae</taxon>
        <taxon>Echinocereeae</taxon>
        <taxon>Carnegiea</taxon>
    </lineage>
</organism>
<evidence type="ECO:0000313" key="5">
    <source>
        <dbReference type="Proteomes" id="UP001153076"/>
    </source>
</evidence>
<dbReference type="Proteomes" id="UP001153076">
    <property type="component" value="Unassembled WGS sequence"/>
</dbReference>
<dbReference type="SUPFAM" id="SSF51445">
    <property type="entry name" value="(Trans)glycosidases"/>
    <property type="match status" value="1"/>
</dbReference>
<evidence type="ECO:0000313" key="4">
    <source>
        <dbReference type="EMBL" id="KAJ8442293.1"/>
    </source>
</evidence>
<dbReference type="GO" id="GO:0005975">
    <property type="term" value="P:carbohydrate metabolic process"/>
    <property type="evidence" value="ECO:0007669"/>
    <property type="project" value="InterPro"/>
</dbReference>
<dbReference type="PANTHER" id="PTHR10353:SF27">
    <property type="entry name" value="BETA-GLUCOSIDASE 47"/>
    <property type="match status" value="1"/>
</dbReference>
<dbReference type="OrthoDB" id="65569at2759"/>
<proteinExistence type="inferred from homology"/>
<dbReference type="EMBL" id="JAKOGI010000143">
    <property type="protein sequence ID" value="KAJ8442293.1"/>
    <property type="molecule type" value="Genomic_DNA"/>
</dbReference>
<dbReference type="PANTHER" id="PTHR10353">
    <property type="entry name" value="GLYCOSYL HYDROLASE"/>
    <property type="match status" value="1"/>
</dbReference>
<dbReference type="Gene3D" id="3.20.20.80">
    <property type="entry name" value="Glycosidases"/>
    <property type="match status" value="1"/>
</dbReference>
<sequence length="254" mass="29623">MTSSSADKIAAERAQSFYMNWFLDPIMFGEYPAEMRAILGPNLPKFTLKEQKMLNKALDFIGLNHYTSRYVKDCMLSVCEPGLGTSWSEGLYLRTSWKNGIPIGEPTALDWLYIYPQGMEKMVTYTKDRYNNTPMFITENGFAQESKNNSSMNELAYDFKRVEYMTGYLESLQKAIRQLVCIQMNRNGADVKGYFAWSLLDNFEWVQGYTKRFGLYHVDYATLKRSPKFSVAWYKEFIAKHRAQTMLNVEVQRK</sequence>